<reference evidence="3" key="2">
    <citation type="submission" date="2025-08" db="UniProtKB">
        <authorList>
            <consortium name="RefSeq"/>
        </authorList>
    </citation>
    <scope>IDENTIFICATION</scope>
    <source>
        <tissue evidence="3">Leaf</tissue>
    </source>
</reference>
<gene>
    <name evidence="3" type="primary">LOC108831089</name>
</gene>
<reference evidence="2" key="1">
    <citation type="journal article" date="2019" name="Database">
        <title>The radish genome database (RadishGD): an integrated information resource for radish genomics.</title>
        <authorList>
            <person name="Yu H.J."/>
            <person name="Baek S."/>
            <person name="Lee Y.J."/>
            <person name="Cho A."/>
            <person name="Mun J.H."/>
        </authorList>
    </citation>
    <scope>NUCLEOTIDE SEQUENCE [LARGE SCALE GENOMIC DNA]</scope>
    <source>
        <strain evidence="2">cv. WK10039</strain>
    </source>
</reference>
<evidence type="ECO:0000256" key="1">
    <source>
        <dbReference type="SAM" id="MobiDB-lite"/>
    </source>
</evidence>
<dbReference type="AlphaFoldDB" id="A0A6J0LJP0"/>
<evidence type="ECO:0000313" key="3">
    <source>
        <dbReference type="RefSeq" id="XP_018460158.2"/>
    </source>
</evidence>
<feature type="compositionally biased region" description="Low complexity" evidence="1">
    <location>
        <begin position="205"/>
        <end position="232"/>
    </location>
</feature>
<feature type="region of interest" description="Disordered" evidence="1">
    <location>
        <begin position="129"/>
        <end position="183"/>
    </location>
</feature>
<proteinExistence type="predicted"/>
<feature type="compositionally biased region" description="Basic residues" evidence="1">
    <location>
        <begin position="139"/>
        <end position="152"/>
    </location>
</feature>
<dbReference type="OrthoDB" id="1109940at2759"/>
<dbReference type="GeneID" id="108831089"/>
<keyword evidence="2" id="KW-1185">Reference proteome</keyword>
<feature type="region of interest" description="Disordered" evidence="1">
    <location>
        <begin position="202"/>
        <end position="266"/>
    </location>
</feature>
<accession>A0A6J0LJP0</accession>
<protein>
    <submittedName>
        <fullName evidence="3">Uncharacterized protein LOC108831089</fullName>
    </submittedName>
</protein>
<name>A0A6J0LJP0_RAPSA</name>
<evidence type="ECO:0000313" key="2">
    <source>
        <dbReference type="Proteomes" id="UP000504610"/>
    </source>
</evidence>
<dbReference type="RefSeq" id="XP_018460158.2">
    <property type="nucleotide sequence ID" value="XM_018604656.2"/>
</dbReference>
<sequence length="307" mass="33132">MSGDSMFHTALWTSEHSSSIPPLKSIKLWAHLHGVPLDLRHTKGLSLVAGLIGHPKETDDFTKNLVSLTESHVKVELDLTEPAPTVVEFERESGEVVEVLVTYPWLPPTCSHCQELGHVIKNCLTWTPPEKEDTQHQKTPLKGKSKSRKKAARPTTSSAVNTDDPSGPKVPPDPKDTVGNSTAPMVLDPILASTSFSFGSNINLPSTKKPPSRKSSQISSSPSTPKKPLSLSEFAEKKKLKRTRSDPSFDSPPHQTASTTVLPKGVLGPLPLPLSKQISIPINNSFSAFTSFDSQGLSSSGVPPFLS</sequence>
<dbReference type="PANTHER" id="PTHR31286:SF90">
    <property type="entry name" value="DUF4283 DOMAIN-CONTAINING PROTEIN"/>
    <property type="match status" value="1"/>
</dbReference>
<dbReference type="InterPro" id="IPR040256">
    <property type="entry name" value="At4g02000-like"/>
</dbReference>
<dbReference type="KEGG" id="rsz:108831089"/>
<dbReference type="Proteomes" id="UP000504610">
    <property type="component" value="Chromosome 2"/>
</dbReference>
<dbReference type="PANTHER" id="PTHR31286">
    <property type="entry name" value="GLYCINE-RICH CELL WALL STRUCTURAL PROTEIN 1.8-LIKE"/>
    <property type="match status" value="1"/>
</dbReference>
<organism evidence="2 3">
    <name type="scientific">Raphanus sativus</name>
    <name type="common">Radish</name>
    <name type="synonym">Raphanus raphanistrum var. sativus</name>
    <dbReference type="NCBI Taxonomy" id="3726"/>
    <lineage>
        <taxon>Eukaryota</taxon>
        <taxon>Viridiplantae</taxon>
        <taxon>Streptophyta</taxon>
        <taxon>Embryophyta</taxon>
        <taxon>Tracheophyta</taxon>
        <taxon>Spermatophyta</taxon>
        <taxon>Magnoliopsida</taxon>
        <taxon>eudicotyledons</taxon>
        <taxon>Gunneridae</taxon>
        <taxon>Pentapetalae</taxon>
        <taxon>rosids</taxon>
        <taxon>malvids</taxon>
        <taxon>Brassicales</taxon>
        <taxon>Brassicaceae</taxon>
        <taxon>Brassiceae</taxon>
        <taxon>Raphanus</taxon>
    </lineage>
</organism>